<sequence length="133" mass="14448">MTERDRRFAWASLLFATLSRGTVAYEFDAPCGGYQMCVTGGTRVCRPTATKLDVALYSVAAGEACALTTQSLLSGERLAARSVAEMETELAVLPSAAFADLMRSSASFRNFVMRDYFGLASKLSLLVENQDPR</sequence>
<dbReference type="Proteomes" id="UP000825701">
    <property type="component" value="Chromosome"/>
</dbReference>
<dbReference type="EMBL" id="CP081869">
    <property type="protein sequence ID" value="QZO01085.1"/>
    <property type="molecule type" value="Genomic_DNA"/>
</dbReference>
<dbReference type="Gene3D" id="2.60.120.10">
    <property type="entry name" value="Jelly Rolls"/>
    <property type="match status" value="1"/>
</dbReference>
<keyword evidence="2" id="KW-1185">Reference proteome</keyword>
<name>A0A9E6UQK7_9HYPH</name>
<proteinExistence type="predicted"/>
<evidence type="ECO:0000313" key="2">
    <source>
        <dbReference type="Proteomes" id="UP000825701"/>
    </source>
</evidence>
<accession>A0A9E6UQK7</accession>
<reference evidence="1" key="1">
    <citation type="submission" date="2021-08" db="EMBL/GenBank/DDBJ databases">
        <authorList>
            <person name="Zhang H."/>
            <person name="Xu M."/>
            <person name="Yu Z."/>
            <person name="Yang L."/>
            <person name="Cai Y."/>
        </authorList>
    </citation>
    <scope>NUCLEOTIDE SEQUENCE</scope>
    <source>
        <strain evidence="1">CHL1</strain>
    </source>
</reference>
<dbReference type="AlphaFoldDB" id="A0A9E6UQK7"/>
<organism evidence="1 2">
    <name type="scientific">Chenggangzhangella methanolivorans</name>
    <dbReference type="NCBI Taxonomy" id="1437009"/>
    <lineage>
        <taxon>Bacteria</taxon>
        <taxon>Pseudomonadati</taxon>
        <taxon>Pseudomonadota</taxon>
        <taxon>Alphaproteobacteria</taxon>
        <taxon>Hyphomicrobiales</taxon>
        <taxon>Methylopilaceae</taxon>
        <taxon>Chenggangzhangella</taxon>
    </lineage>
</organism>
<dbReference type="SUPFAM" id="SSF51206">
    <property type="entry name" value="cAMP-binding domain-like"/>
    <property type="match status" value="1"/>
</dbReference>
<dbReference type="InterPro" id="IPR014710">
    <property type="entry name" value="RmlC-like_jellyroll"/>
</dbReference>
<dbReference type="InterPro" id="IPR018490">
    <property type="entry name" value="cNMP-bd_dom_sf"/>
</dbReference>
<protein>
    <submittedName>
        <fullName evidence="1">Uncharacterized protein</fullName>
    </submittedName>
</protein>
<dbReference type="KEGG" id="cmet:K6K41_05770"/>
<evidence type="ECO:0000313" key="1">
    <source>
        <dbReference type="EMBL" id="QZO01085.1"/>
    </source>
</evidence>
<dbReference type="RefSeq" id="WP_261404311.1">
    <property type="nucleotide sequence ID" value="NZ_CP081869.1"/>
</dbReference>
<gene>
    <name evidence="1" type="ORF">K6K41_05770</name>
</gene>